<dbReference type="RefSeq" id="WP_218631886.1">
    <property type="nucleotide sequence ID" value="NZ_JAHVAH010000001.1"/>
</dbReference>
<feature type="chain" id="PRO_5046937806" description="Porin" evidence="1">
    <location>
        <begin position="23"/>
        <end position="440"/>
    </location>
</feature>
<name>A0ABS6V2P9_9SPHN</name>
<protein>
    <recommendedName>
        <fullName evidence="4">Porin</fullName>
    </recommendedName>
</protein>
<reference evidence="2 3" key="1">
    <citation type="submission" date="2021-07" db="EMBL/GenBank/DDBJ databases">
        <title>The draft genome sequence of Sphingomicrobium sp. B8.</title>
        <authorList>
            <person name="Mu L."/>
        </authorList>
    </citation>
    <scope>NUCLEOTIDE SEQUENCE [LARGE SCALE GENOMIC DNA]</scope>
    <source>
        <strain evidence="2 3">B8</strain>
    </source>
</reference>
<dbReference type="EMBL" id="JAHVAH010000001">
    <property type="protein sequence ID" value="MBW0143830.1"/>
    <property type="molecule type" value="Genomic_DNA"/>
</dbReference>
<sequence>MKTIVRTALLGTAMMAATPAMAQDSDPRIDALLAEVEALRAEVAAMKAVQEAQAETVATLEAQETPGLDASWKGAPQLEEDGWSFKPRGRLMYDVGSVSSPDGITDAGLGFASELRRGRIGVSGDIPGGFGYKFEIDFADNDVAITDAFLSKELGDAEIMIGQMNNFQSLEELTSSLNTSFIERAAFTDAFGFERRVGVRVQYKAGDFIAQGGAFTSSIDDLNDDGNNARGADARLVFAPKMGDALVHLGASIHYRDLGDGVQSVRYRQRPAIHISDTRFINTGRFDATSETSYGIEAAAILGRFHVAGEAHRLTANMIGEPDPTFAGGYVEAGVFLTEDKRGYKGGKFDRVKPNNPVGEGGWGSLQFNARYDYLDLNDAGIIGGTQNGYQASILWKPVDYVLFGLNYGHMVYDDAAIVTVDGDDSYSVDVIGLRGQIDF</sequence>
<keyword evidence="3" id="KW-1185">Reference proteome</keyword>
<dbReference type="Proteomes" id="UP000698028">
    <property type="component" value="Unassembled WGS sequence"/>
</dbReference>
<dbReference type="InterPro" id="IPR010870">
    <property type="entry name" value="Porin_O/P"/>
</dbReference>
<gene>
    <name evidence="2" type="ORF">KTQ36_00800</name>
</gene>
<proteinExistence type="predicted"/>
<evidence type="ECO:0000313" key="2">
    <source>
        <dbReference type="EMBL" id="MBW0143830.1"/>
    </source>
</evidence>
<organism evidence="2 3">
    <name type="scientific">Sphingomicrobium clamense</name>
    <dbReference type="NCBI Taxonomy" id="2851013"/>
    <lineage>
        <taxon>Bacteria</taxon>
        <taxon>Pseudomonadati</taxon>
        <taxon>Pseudomonadota</taxon>
        <taxon>Alphaproteobacteria</taxon>
        <taxon>Sphingomonadales</taxon>
        <taxon>Sphingomonadaceae</taxon>
        <taxon>Sphingomicrobium</taxon>
    </lineage>
</organism>
<evidence type="ECO:0000313" key="3">
    <source>
        <dbReference type="Proteomes" id="UP000698028"/>
    </source>
</evidence>
<evidence type="ECO:0000256" key="1">
    <source>
        <dbReference type="SAM" id="SignalP"/>
    </source>
</evidence>
<keyword evidence="1" id="KW-0732">Signal</keyword>
<feature type="signal peptide" evidence="1">
    <location>
        <begin position="1"/>
        <end position="22"/>
    </location>
</feature>
<evidence type="ECO:0008006" key="4">
    <source>
        <dbReference type="Google" id="ProtNLM"/>
    </source>
</evidence>
<comment type="caution">
    <text evidence="2">The sequence shown here is derived from an EMBL/GenBank/DDBJ whole genome shotgun (WGS) entry which is preliminary data.</text>
</comment>
<accession>A0ABS6V2P9</accession>
<dbReference type="Pfam" id="PF07396">
    <property type="entry name" value="Porin_O_P"/>
    <property type="match status" value="1"/>
</dbReference>